<protein>
    <submittedName>
        <fullName evidence="2">Nitroreductase</fullName>
        <ecNumber evidence="2">1.5.1.38</ecNumber>
    </submittedName>
</protein>
<keyword evidence="2" id="KW-0560">Oxidoreductase</keyword>
<dbReference type="EMBL" id="CZAE01000016">
    <property type="protein sequence ID" value="CUP70440.1"/>
    <property type="molecule type" value="Genomic_DNA"/>
</dbReference>
<dbReference type="InterPro" id="IPR029479">
    <property type="entry name" value="Nitroreductase"/>
</dbReference>
<dbReference type="GO" id="GO:0052873">
    <property type="term" value="F:FMN reductase (NADPH) activity"/>
    <property type="evidence" value="ECO:0007669"/>
    <property type="project" value="UniProtKB-EC"/>
</dbReference>
<dbReference type="Gene3D" id="3.40.109.10">
    <property type="entry name" value="NADH Oxidase"/>
    <property type="match status" value="1"/>
</dbReference>
<dbReference type="Proteomes" id="UP000095606">
    <property type="component" value="Unassembled WGS sequence"/>
</dbReference>
<dbReference type="EC" id="1.5.1.38" evidence="2"/>
<dbReference type="PANTHER" id="PTHR23026:SF117">
    <property type="entry name" value="NITROREDUCTASE"/>
    <property type="match status" value="1"/>
</dbReference>
<name>A0A174QHU2_9BACE</name>
<reference evidence="2 3" key="1">
    <citation type="submission" date="2015-09" db="EMBL/GenBank/DDBJ databases">
        <authorList>
            <consortium name="Pathogen Informatics"/>
        </authorList>
    </citation>
    <scope>NUCLEOTIDE SEQUENCE [LARGE SCALE GENOMIC DNA]</scope>
    <source>
        <strain evidence="2 3">2789STDY5834846</strain>
    </source>
</reference>
<organism evidence="2 3">
    <name type="scientific">Bacteroides faecis</name>
    <dbReference type="NCBI Taxonomy" id="674529"/>
    <lineage>
        <taxon>Bacteria</taxon>
        <taxon>Pseudomonadati</taxon>
        <taxon>Bacteroidota</taxon>
        <taxon>Bacteroidia</taxon>
        <taxon>Bacteroidales</taxon>
        <taxon>Bacteroidaceae</taxon>
        <taxon>Bacteroides</taxon>
    </lineage>
</organism>
<gene>
    <name evidence="2" type="primary">nfrA1_2</name>
    <name evidence="2" type="ORF">ERS852461_03183</name>
</gene>
<proteinExistence type="predicted"/>
<accession>A0A174QHU2</accession>
<evidence type="ECO:0000259" key="1">
    <source>
        <dbReference type="Pfam" id="PF00881"/>
    </source>
</evidence>
<sequence>MYSFVTNGVPVFFNFCLTAGFTIRFNVIVLCNSFFHNEYISQCKDTISFLITVGLRYLCIHKLNENGNNMENFSELIKNRRSMRKFTDEELTQDEVVALMKAALMSPSSKRSNSWQFVVVDDKEMLKELSHCKEQASSFIADAALAIVVMADPLASDVWIEDASIASIMIQLQAEDLGLGSCWVQVRERFTATGMPSDEFIHGILDIPLQLQILSVIAIGHKGMERKPFNEEHLQWEKIHINKFGGK</sequence>
<dbReference type="Pfam" id="PF00881">
    <property type="entry name" value="Nitroreductase"/>
    <property type="match status" value="1"/>
</dbReference>
<dbReference type="InterPro" id="IPR050627">
    <property type="entry name" value="Nitroreductase/BluB"/>
</dbReference>
<dbReference type="PANTHER" id="PTHR23026">
    <property type="entry name" value="NADPH NITROREDUCTASE"/>
    <property type="match status" value="1"/>
</dbReference>
<evidence type="ECO:0000313" key="2">
    <source>
        <dbReference type="EMBL" id="CUP70440.1"/>
    </source>
</evidence>
<dbReference type="SUPFAM" id="SSF55469">
    <property type="entry name" value="FMN-dependent nitroreductase-like"/>
    <property type="match status" value="1"/>
</dbReference>
<dbReference type="FunFam" id="3.40.109.10:FF:000015">
    <property type="entry name" value="NAD(P)H nitroreductase"/>
    <property type="match status" value="1"/>
</dbReference>
<dbReference type="InterPro" id="IPR000415">
    <property type="entry name" value="Nitroreductase-like"/>
</dbReference>
<evidence type="ECO:0000313" key="3">
    <source>
        <dbReference type="Proteomes" id="UP000095606"/>
    </source>
</evidence>
<feature type="domain" description="Nitroreductase" evidence="1">
    <location>
        <begin position="77"/>
        <end position="144"/>
    </location>
</feature>
<dbReference type="CDD" id="cd02151">
    <property type="entry name" value="nitroreductase"/>
    <property type="match status" value="1"/>
</dbReference>
<dbReference type="AlphaFoldDB" id="A0A174QHU2"/>